<dbReference type="SUPFAM" id="SSF53474">
    <property type="entry name" value="alpha/beta-Hydrolases"/>
    <property type="match status" value="1"/>
</dbReference>
<evidence type="ECO:0000313" key="3">
    <source>
        <dbReference type="Proteomes" id="UP000309673"/>
    </source>
</evidence>
<evidence type="ECO:0000313" key="2">
    <source>
        <dbReference type="EMBL" id="TJY42854.1"/>
    </source>
</evidence>
<accession>A0A4U0FET9</accession>
<comment type="caution">
    <text evidence="2">The sequence shown here is derived from an EMBL/GenBank/DDBJ whole genome shotgun (WGS) entry which is preliminary data.</text>
</comment>
<name>A0A4U0FET9_9BACL</name>
<gene>
    <name evidence="2" type="ORF">E5161_08430</name>
</gene>
<proteinExistence type="predicted"/>
<protein>
    <submittedName>
        <fullName evidence="2">Alpha/beta hydrolase</fullName>
    </submittedName>
</protein>
<sequence length="351" mass="40371">MKDHLPFNPAVHLTIQKTLMTSLLFEGFWDRWIAHGMEKETVAGLRRKVKGVEDWVEYLAERARSYESQAEAAQDELHAEHAFRMAGLHYNLAQWIYPEAGVQKKHWFSSCTEAFDNADRKAEDTIRKVVFRLDDKLCIGRIRKPERPRGCVVILTPMDSSKEELFSYETDFARLGFAAVSFDGPGQGETYLQSQLKMSRQTGERFVNRVIEFAAAEFPGLGIYLFGTSSGAAWAIWGSRHPKVSKAVSVSPALESDVPMPDYFTERLSYLLEEPYKRPLPDMRDVGQSSPVFLFHGNRDVMVKDEQLHALYDKLPQGKRLVEYEDEGHCCNFKLHEIRQLSAHWFLEDEK</sequence>
<keyword evidence="2" id="KW-0378">Hydrolase</keyword>
<dbReference type="RefSeq" id="WP_136777273.1">
    <property type="nucleotide sequence ID" value="NZ_SUPK01000003.1"/>
</dbReference>
<dbReference type="Pfam" id="PF12146">
    <property type="entry name" value="Hydrolase_4"/>
    <property type="match status" value="1"/>
</dbReference>
<dbReference type="Gene3D" id="3.40.50.1820">
    <property type="entry name" value="alpha/beta hydrolase"/>
    <property type="match status" value="1"/>
</dbReference>
<organism evidence="2 3">
    <name type="scientific">Cohnella pontilimi</name>
    <dbReference type="NCBI Taxonomy" id="2564100"/>
    <lineage>
        <taxon>Bacteria</taxon>
        <taxon>Bacillati</taxon>
        <taxon>Bacillota</taxon>
        <taxon>Bacilli</taxon>
        <taxon>Bacillales</taxon>
        <taxon>Paenibacillaceae</taxon>
        <taxon>Cohnella</taxon>
    </lineage>
</organism>
<dbReference type="OrthoDB" id="9808398at2"/>
<dbReference type="Proteomes" id="UP000309673">
    <property type="component" value="Unassembled WGS sequence"/>
</dbReference>
<evidence type="ECO:0000259" key="1">
    <source>
        <dbReference type="Pfam" id="PF12146"/>
    </source>
</evidence>
<feature type="domain" description="Serine aminopeptidase S33" evidence="1">
    <location>
        <begin position="147"/>
        <end position="272"/>
    </location>
</feature>
<dbReference type="GO" id="GO:0016787">
    <property type="term" value="F:hydrolase activity"/>
    <property type="evidence" value="ECO:0007669"/>
    <property type="project" value="UniProtKB-KW"/>
</dbReference>
<reference evidence="2 3" key="1">
    <citation type="submission" date="2019-04" db="EMBL/GenBank/DDBJ databases">
        <title>Cohnella sp. nov., isolated from soil.</title>
        <authorList>
            <person name="Kim W."/>
        </authorList>
    </citation>
    <scope>NUCLEOTIDE SEQUENCE [LARGE SCALE GENOMIC DNA]</scope>
    <source>
        <strain evidence="2 3">CAU 1483</strain>
    </source>
</reference>
<keyword evidence="3" id="KW-1185">Reference proteome</keyword>
<dbReference type="InterPro" id="IPR029058">
    <property type="entry name" value="AB_hydrolase_fold"/>
</dbReference>
<dbReference type="AlphaFoldDB" id="A0A4U0FET9"/>
<dbReference type="EMBL" id="SUPK01000003">
    <property type="protein sequence ID" value="TJY42854.1"/>
    <property type="molecule type" value="Genomic_DNA"/>
</dbReference>
<dbReference type="InterPro" id="IPR022742">
    <property type="entry name" value="Hydrolase_4"/>
</dbReference>